<dbReference type="Pfam" id="PF18593">
    <property type="entry name" value="CdiI_2"/>
    <property type="match status" value="1"/>
</dbReference>
<name>A0ABV7H8Y0_9BURK</name>
<dbReference type="EMBL" id="JBHRTI010000010">
    <property type="protein sequence ID" value="MFC3149101.1"/>
    <property type="molecule type" value="Genomic_DNA"/>
</dbReference>
<reference evidence="3" key="1">
    <citation type="journal article" date="2019" name="Int. J. Syst. Evol. Microbiol.">
        <title>The Global Catalogue of Microorganisms (GCM) 10K type strain sequencing project: providing services to taxonomists for standard genome sequencing and annotation.</title>
        <authorList>
            <consortium name="The Broad Institute Genomics Platform"/>
            <consortium name="The Broad Institute Genome Sequencing Center for Infectious Disease"/>
            <person name="Wu L."/>
            <person name="Ma J."/>
        </authorList>
    </citation>
    <scope>NUCLEOTIDE SEQUENCE [LARGE SCALE GENOMIC DNA]</scope>
    <source>
        <strain evidence="3">KCTC 52168</strain>
    </source>
</reference>
<dbReference type="RefSeq" id="WP_377305603.1">
    <property type="nucleotide sequence ID" value="NZ_CP180191.1"/>
</dbReference>
<dbReference type="InterPro" id="IPR041129">
    <property type="entry name" value="CdiI_2"/>
</dbReference>
<proteinExistence type="predicted"/>
<evidence type="ECO:0000313" key="2">
    <source>
        <dbReference type="EMBL" id="MFC3149101.1"/>
    </source>
</evidence>
<evidence type="ECO:0000259" key="1">
    <source>
        <dbReference type="Pfam" id="PF18593"/>
    </source>
</evidence>
<comment type="caution">
    <text evidence="2">The sequence shown here is derived from an EMBL/GenBank/DDBJ whole genome shotgun (WGS) entry which is preliminary data.</text>
</comment>
<evidence type="ECO:0000313" key="3">
    <source>
        <dbReference type="Proteomes" id="UP001595556"/>
    </source>
</evidence>
<gene>
    <name evidence="2" type="ORF">ACFOEN_15855</name>
</gene>
<protein>
    <submittedName>
        <fullName evidence="2">Contact-dependent growth inhibition system immunity protein</fullName>
    </submittedName>
</protein>
<accession>A0ABV7H8Y0</accession>
<dbReference type="Proteomes" id="UP001595556">
    <property type="component" value="Unassembled WGS sequence"/>
</dbReference>
<organism evidence="2 3">
    <name type="scientific">Piscinibacterium candidicorallinum</name>
    <dbReference type="NCBI Taxonomy" id="1793872"/>
    <lineage>
        <taxon>Bacteria</taxon>
        <taxon>Pseudomonadati</taxon>
        <taxon>Pseudomonadota</taxon>
        <taxon>Betaproteobacteria</taxon>
        <taxon>Burkholderiales</taxon>
        <taxon>Piscinibacterium</taxon>
    </lineage>
</organism>
<keyword evidence="3" id="KW-1185">Reference proteome</keyword>
<sequence>MLDSPGICGNGQAEVWIERESELGQFFATRFHQDWVPAYGCTYRAVDDYLARARPETVRDVLVELAAFRASAQGDEQRIEDELYPLCDYVLGVEPAVGSWNQWLDLIESLLKRASPRPEDSPR</sequence>
<feature type="domain" description="CdiI immunity protein" evidence="1">
    <location>
        <begin position="22"/>
        <end position="110"/>
    </location>
</feature>